<dbReference type="HOGENOM" id="CLU_739885_0_0_1"/>
<feature type="region of interest" description="Disordered" evidence="1">
    <location>
        <begin position="349"/>
        <end position="374"/>
    </location>
</feature>
<dbReference type="Proteomes" id="UP000030651">
    <property type="component" value="Unassembled WGS sequence"/>
</dbReference>
<reference evidence="3" key="1">
    <citation type="journal article" date="2015" name="BMC Genomics">
        <title>Genomic and transcriptomic analysis of the endophytic fungus Pestalotiopsis fici reveals its lifestyle and high potential for synthesis of natural products.</title>
        <authorList>
            <person name="Wang X."/>
            <person name="Zhang X."/>
            <person name="Liu L."/>
            <person name="Xiang M."/>
            <person name="Wang W."/>
            <person name="Sun X."/>
            <person name="Che Y."/>
            <person name="Guo L."/>
            <person name="Liu G."/>
            <person name="Guo L."/>
            <person name="Wang C."/>
            <person name="Yin W.B."/>
            <person name="Stadler M."/>
            <person name="Zhang X."/>
            <person name="Liu X."/>
        </authorList>
    </citation>
    <scope>NUCLEOTIDE SEQUENCE [LARGE SCALE GENOMIC DNA]</scope>
    <source>
        <strain evidence="3">W106-1 / CGMCC3.15140</strain>
    </source>
</reference>
<dbReference type="KEGG" id="pfy:PFICI_12058"/>
<feature type="compositionally biased region" description="Polar residues" evidence="1">
    <location>
        <begin position="148"/>
        <end position="191"/>
    </location>
</feature>
<feature type="compositionally biased region" description="Low complexity" evidence="1">
    <location>
        <begin position="130"/>
        <end position="147"/>
    </location>
</feature>
<proteinExistence type="predicted"/>
<dbReference type="InParanoid" id="W3WUZ1"/>
<dbReference type="RefSeq" id="XP_007838830.1">
    <property type="nucleotide sequence ID" value="XM_007840639.1"/>
</dbReference>
<dbReference type="AlphaFoldDB" id="W3WUZ1"/>
<keyword evidence="3" id="KW-1185">Reference proteome</keyword>
<dbReference type="EMBL" id="KI912117">
    <property type="protein sequence ID" value="ETS76671.1"/>
    <property type="molecule type" value="Genomic_DNA"/>
</dbReference>
<feature type="compositionally biased region" description="Polar residues" evidence="1">
    <location>
        <begin position="349"/>
        <end position="358"/>
    </location>
</feature>
<organism evidence="2 3">
    <name type="scientific">Pestalotiopsis fici (strain W106-1 / CGMCC3.15140)</name>
    <dbReference type="NCBI Taxonomy" id="1229662"/>
    <lineage>
        <taxon>Eukaryota</taxon>
        <taxon>Fungi</taxon>
        <taxon>Dikarya</taxon>
        <taxon>Ascomycota</taxon>
        <taxon>Pezizomycotina</taxon>
        <taxon>Sordariomycetes</taxon>
        <taxon>Xylariomycetidae</taxon>
        <taxon>Amphisphaeriales</taxon>
        <taxon>Sporocadaceae</taxon>
        <taxon>Pestalotiopsis</taxon>
    </lineage>
</organism>
<evidence type="ECO:0000313" key="2">
    <source>
        <dbReference type="EMBL" id="ETS76671.1"/>
    </source>
</evidence>
<name>W3WUZ1_PESFW</name>
<gene>
    <name evidence="2" type="ORF">PFICI_12058</name>
</gene>
<protein>
    <submittedName>
        <fullName evidence="2">Uncharacterized protein</fullName>
    </submittedName>
</protein>
<sequence length="374" mass="42486">MDPESQKNRYLRLKHKAKQLRVEVELSAAITEGTDAFIAHVQREGNFNVGLRWMVSQILCYTSMEVFNELLPDVERPESFEPINDEDRFDFPALKTLWDNCYTTLRMDQIFWIVWTGGKQRIEPPKNWLAQPSSQRPSQPQAPGRSSTAQRPSQPQAPGGSSTAQRSSQPQTHAGGSSTAQSSFQPRSQAASEPFLSNATRAVKVEEAITKDLLGMTSQSSPDFIKGYESDFGSVRSFRYLLPRTLIYSKHIAPYIRQLQLLLGVRIITEWRPHAIVISINEDSQDIKLNQVARKVLAYENLYRAREYFTSYFRTIQESNKVPDLASFIHNLKVEDVLQRVNASKNTEQTLSRFDSQSAPAPPPAVSNDSPYWD</sequence>
<evidence type="ECO:0000256" key="1">
    <source>
        <dbReference type="SAM" id="MobiDB-lite"/>
    </source>
</evidence>
<accession>W3WUZ1</accession>
<dbReference type="OrthoDB" id="10654193at2759"/>
<evidence type="ECO:0000313" key="3">
    <source>
        <dbReference type="Proteomes" id="UP000030651"/>
    </source>
</evidence>
<feature type="region of interest" description="Disordered" evidence="1">
    <location>
        <begin position="123"/>
        <end position="191"/>
    </location>
</feature>
<dbReference type="GeneID" id="19277071"/>